<keyword evidence="5" id="KW-0418">Kinase</keyword>
<comment type="similarity">
    <text evidence="1">Belongs to the CpsD/CapB family.</text>
</comment>
<dbReference type="CDD" id="cd05387">
    <property type="entry name" value="BY-kinase"/>
    <property type="match status" value="1"/>
</dbReference>
<evidence type="ECO:0000256" key="7">
    <source>
        <dbReference type="ARBA" id="ARBA00023137"/>
    </source>
</evidence>
<dbReference type="EC" id="2.7.10.2" evidence="2"/>
<dbReference type="PANTHER" id="PTHR32309:SF13">
    <property type="entry name" value="FERRIC ENTEROBACTIN TRANSPORT PROTEIN FEPE"/>
    <property type="match status" value="1"/>
</dbReference>
<evidence type="ECO:0000259" key="10">
    <source>
        <dbReference type="Pfam" id="PF13614"/>
    </source>
</evidence>
<dbReference type="Proteomes" id="UP000030345">
    <property type="component" value="Unassembled WGS sequence"/>
</dbReference>
<evidence type="ECO:0000313" key="11">
    <source>
        <dbReference type="EMBL" id="KGG09043.1"/>
    </source>
</evidence>
<dbReference type="GO" id="GO:0005524">
    <property type="term" value="F:ATP binding"/>
    <property type="evidence" value="ECO:0007669"/>
    <property type="project" value="UniProtKB-KW"/>
</dbReference>
<evidence type="ECO:0000256" key="3">
    <source>
        <dbReference type="ARBA" id="ARBA00022679"/>
    </source>
</evidence>
<evidence type="ECO:0000313" key="12">
    <source>
        <dbReference type="Proteomes" id="UP000030345"/>
    </source>
</evidence>
<feature type="coiled-coil region" evidence="9">
    <location>
        <begin position="159"/>
        <end position="193"/>
    </location>
</feature>
<evidence type="ECO:0000256" key="6">
    <source>
        <dbReference type="ARBA" id="ARBA00022840"/>
    </source>
</evidence>
<keyword evidence="7" id="KW-0829">Tyrosine-protein kinase</keyword>
<dbReference type="eggNOG" id="COG3206">
    <property type="taxonomic scope" value="Bacteria"/>
</dbReference>
<evidence type="ECO:0000256" key="1">
    <source>
        <dbReference type="ARBA" id="ARBA00007316"/>
    </source>
</evidence>
<keyword evidence="6" id="KW-0067">ATP-binding</keyword>
<dbReference type="STRING" id="59926.EV02_1721"/>
<proteinExistence type="inferred from homology"/>
<dbReference type="InterPro" id="IPR027417">
    <property type="entry name" value="P-loop_NTPase"/>
</dbReference>
<protein>
    <recommendedName>
        <fullName evidence="2">non-specific protein-tyrosine kinase</fullName>
        <ecNumber evidence="2">2.7.10.2</ecNumber>
    </recommendedName>
</protein>
<dbReference type="Pfam" id="PF13614">
    <property type="entry name" value="AAA_31"/>
    <property type="match status" value="1"/>
</dbReference>
<evidence type="ECO:0000256" key="9">
    <source>
        <dbReference type="SAM" id="Coils"/>
    </source>
</evidence>
<evidence type="ECO:0000256" key="8">
    <source>
        <dbReference type="ARBA" id="ARBA00051245"/>
    </source>
</evidence>
<dbReference type="GO" id="GO:0004715">
    <property type="term" value="F:non-membrane spanning protein tyrosine kinase activity"/>
    <property type="evidence" value="ECO:0007669"/>
    <property type="project" value="UniProtKB-EC"/>
</dbReference>
<evidence type="ECO:0000256" key="5">
    <source>
        <dbReference type="ARBA" id="ARBA00022777"/>
    </source>
</evidence>
<dbReference type="PANTHER" id="PTHR32309">
    <property type="entry name" value="TYROSINE-PROTEIN KINASE"/>
    <property type="match status" value="1"/>
</dbReference>
<dbReference type="EMBL" id="JNAS01000002">
    <property type="protein sequence ID" value="KGG09043.1"/>
    <property type="molecule type" value="Genomic_DNA"/>
</dbReference>
<dbReference type="InterPro" id="IPR025669">
    <property type="entry name" value="AAA_dom"/>
</dbReference>
<keyword evidence="3" id="KW-0808">Transferase</keyword>
<keyword evidence="9" id="KW-0175">Coiled coil</keyword>
<accession>A0A0A2B4S6</accession>
<dbReference type="InterPro" id="IPR005702">
    <property type="entry name" value="Wzc-like_C"/>
</dbReference>
<dbReference type="eggNOG" id="COG0489">
    <property type="taxonomic scope" value="Bacteria"/>
</dbReference>
<evidence type="ECO:0000256" key="2">
    <source>
        <dbReference type="ARBA" id="ARBA00011903"/>
    </source>
</evidence>
<keyword evidence="4" id="KW-0547">Nucleotide-binding</keyword>
<sequence>MLISDPLNNNKNNSANSIGGVFEQLALNSTDNDLPTLIELLKSPILLNPISKDYGIPFNKFSKSLKISTPGGLRTQSMAQGVLRISFKGENPRIVNSMLVSISKAYLKSALDQKQQRLSDGLIFLNNQSPKLEGKNKQVQKELSDFRERNQLIEPTVEGQELKTRLDYLENELDNIKNERVKLNNLLNSIENGSLTAYGFKQAITTDLNLNERIPTEGVSFINLDLELLDQYILVKQKLAIARTKYLEDSEIVKGLKYRVEQIEPTLKSNQISALISAREIIDKNIQNAKIKIKSLKEKFEKQPKLISEYKTLQQKALLAAKNLEGLSSAKEKFQLEIAQRSVPWSIIAPPKVYPVPVSPDIPLNLSLSLIFGPVLGLIVGLIRDKVDHVYHSPDEVKENLNLPLLAELPYIESFVNLRENNESIFNVEDKLNATKNEKSSESYLGYQRFFYQEAFRGMYTSIKFINTQNSLKILSISSCIPSEGKSLISTMFAKTISELGLSVLLIDTDLRKPQVHARLGLDNLIGFSNLLIDSSDNYKKYIQSVPTQDNFDVITSGSIPPDPTRLLGSDSMKKFIETIRSENKYDYVILDTSPILSISDSTLIAQYCDSLLMVVSLNNVDMDLPLLAKNKLKKTNRPLIGFVSNQIKKPKTFSKNRYYGYSNYSNNYGYNSNYISYYADNKIRDKFTKRNLTFENSKDNFLISKIKKFRNKVLDFISWLDR</sequence>
<dbReference type="InterPro" id="IPR050445">
    <property type="entry name" value="Bact_polysacc_biosynth/exp"/>
</dbReference>
<dbReference type="SUPFAM" id="SSF52540">
    <property type="entry name" value="P-loop containing nucleoside triphosphate hydrolases"/>
    <property type="match status" value="1"/>
</dbReference>
<reference evidence="12" key="1">
    <citation type="journal article" date="2014" name="Sci. Data">
        <title>Genomes of diverse isolates of the marine cyanobacterium Prochlorococcus.</title>
        <authorList>
            <person name="Biller S."/>
            <person name="Berube P."/>
            <person name="Thompson J."/>
            <person name="Kelly L."/>
            <person name="Roggensack S."/>
            <person name="Awad L."/>
            <person name="Roache-Johnson K."/>
            <person name="Ding H."/>
            <person name="Giovannoni S.J."/>
            <person name="Moore L.R."/>
            <person name="Chisholm S.W."/>
        </authorList>
    </citation>
    <scope>NUCLEOTIDE SEQUENCE [LARGE SCALE GENOMIC DNA]</scope>
    <source>
        <strain evidence="12">SB</strain>
    </source>
</reference>
<comment type="catalytic activity">
    <reaction evidence="8">
        <text>L-tyrosyl-[protein] + ATP = O-phospho-L-tyrosyl-[protein] + ADP + H(+)</text>
        <dbReference type="Rhea" id="RHEA:10596"/>
        <dbReference type="Rhea" id="RHEA-COMP:10136"/>
        <dbReference type="Rhea" id="RHEA-COMP:20101"/>
        <dbReference type="ChEBI" id="CHEBI:15378"/>
        <dbReference type="ChEBI" id="CHEBI:30616"/>
        <dbReference type="ChEBI" id="CHEBI:46858"/>
        <dbReference type="ChEBI" id="CHEBI:61978"/>
        <dbReference type="ChEBI" id="CHEBI:456216"/>
        <dbReference type="EC" id="2.7.10.2"/>
    </reaction>
</comment>
<dbReference type="AlphaFoldDB" id="A0A0A2B4S6"/>
<dbReference type="Gene3D" id="3.40.50.300">
    <property type="entry name" value="P-loop containing nucleotide triphosphate hydrolases"/>
    <property type="match status" value="1"/>
</dbReference>
<feature type="domain" description="AAA" evidence="10">
    <location>
        <begin position="484"/>
        <end position="619"/>
    </location>
</feature>
<dbReference type="GO" id="GO:0005886">
    <property type="term" value="C:plasma membrane"/>
    <property type="evidence" value="ECO:0007669"/>
    <property type="project" value="TreeGrafter"/>
</dbReference>
<name>A0A0A2B4S6_PROMR</name>
<organism evidence="11 12">
    <name type="scientific">Prochlorococcus marinus str. SB</name>
    <dbReference type="NCBI Taxonomy" id="59926"/>
    <lineage>
        <taxon>Bacteria</taxon>
        <taxon>Bacillati</taxon>
        <taxon>Cyanobacteriota</taxon>
        <taxon>Cyanophyceae</taxon>
        <taxon>Synechococcales</taxon>
        <taxon>Prochlorococcaceae</taxon>
        <taxon>Prochlorococcus</taxon>
    </lineage>
</organism>
<gene>
    <name evidence="11" type="ORF">EV02_1721</name>
</gene>
<comment type="caution">
    <text evidence="11">The sequence shown here is derived from an EMBL/GenBank/DDBJ whole genome shotgun (WGS) entry which is preliminary data.</text>
</comment>
<evidence type="ECO:0000256" key="4">
    <source>
        <dbReference type="ARBA" id="ARBA00022741"/>
    </source>
</evidence>
<dbReference type="NCBIfam" id="TIGR01007">
    <property type="entry name" value="eps_fam"/>
    <property type="match status" value="1"/>
</dbReference>